<name>A0A3S1CVZ8_9BACT</name>
<dbReference type="SUPFAM" id="SSF109854">
    <property type="entry name" value="DinB/YfiT-like putative metalloenzymes"/>
    <property type="match status" value="1"/>
</dbReference>
<dbReference type="EMBL" id="RIAR02000003">
    <property type="protein sequence ID" value="NSL91220.1"/>
    <property type="molecule type" value="Genomic_DNA"/>
</dbReference>
<gene>
    <name evidence="2" type="ORF">ECE50_030640</name>
</gene>
<protein>
    <submittedName>
        <fullName evidence="2">DinB family protein</fullName>
    </submittedName>
</protein>
<dbReference type="Proteomes" id="UP000281028">
    <property type="component" value="Unassembled WGS sequence"/>
</dbReference>
<dbReference type="Gene3D" id="1.20.120.450">
    <property type="entry name" value="dinb family like domain"/>
    <property type="match status" value="1"/>
</dbReference>
<dbReference type="Pfam" id="PF12867">
    <property type="entry name" value="DinB_2"/>
    <property type="match status" value="1"/>
</dbReference>
<comment type="caution">
    <text evidence="2">The sequence shown here is derived from an EMBL/GenBank/DDBJ whole genome shotgun (WGS) entry which is preliminary data.</text>
</comment>
<keyword evidence="3" id="KW-1185">Reference proteome</keyword>
<reference evidence="2" key="1">
    <citation type="submission" date="2020-05" db="EMBL/GenBank/DDBJ databases">
        <title>Chitinophaga laudate sp. nov., isolated from a tropical peat swamp.</title>
        <authorList>
            <person name="Goh C.B.S."/>
            <person name="Lee M.S."/>
            <person name="Parimannan S."/>
            <person name="Pasbakhsh P."/>
            <person name="Yule C.M."/>
            <person name="Rajandas H."/>
            <person name="Loke S."/>
            <person name="Croft L."/>
            <person name="Tan J.B.L."/>
        </authorList>
    </citation>
    <scope>NUCLEOTIDE SEQUENCE</scope>
    <source>
        <strain evidence="2">Mgbs1</strain>
    </source>
</reference>
<evidence type="ECO:0000313" key="3">
    <source>
        <dbReference type="Proteomes" id="UP000281028"/>
    </source>
</evidence>
<feature type="domain" description="DinB-like" evidence="1">
    <location>
        <begin position="19"/>
        <end position="142"/>
    </location>
</feature>
<sequence length="170" mass="20251">MSHSMQQYLWQQFGGAIDMLENAMLACPPELWDTPARFWYISYHLLFWTDYYLSDTPLEADYQPPHPFTRAEFEDRLPERVYSKEELLDFLKSARERLRRQLQSNTAEDLLNRRFTSEYKDFSLFELLLYNMRHVQHHTAQLNLLLRQGINSAPDWVSATEEPLRQGASS</sequence>
<dbReference type="InterPro" id="IPR034660">
    <property type="entry name" value="DinB/YfiT-like"/>
</dbReference>
<organism evidence="2 3">
    <name type="scientific">Chitinophaga solisilvae</name>
    <dbReference type="NCBI Taxonomy" id="1233460"/>
    <lineage>
        <taxon>Bacteria</taxon>
        <taxon>Pseudomonadati</taxon>
        <taxon>Bacteroidota</taxon>
        <taxon>Chitinophagia</taxon>
        <taxon>Chitinophagales</taxon>
        <taxon>Chitinophagaceae</taxon>
        <taxon>Chitinophaga</taxon>
    </lineage>
</organism>
<evidence type="ECO:0000313" key="2">
    <source>
        <dbReference type="EMBL" id="NSL91220.1"/>
    </source>
</evidence>
<dbReference type="RefSeq" id="WP_127043329.1">
    <property type="nucleotide sequence ID" value="NZ_JAABOK010000012.1"/>
</dbReference>
<evidence type="ECO:0000259" key="1">
    <source>
        <dbReference type="Pfam" id="PF12867"/>
    </source>
</evidence>
<dbReference type="OrthoDB" id="9799598at2"/>
<proteinExistence type="predicted"/>
<accession>A0A3S1CVZ8</accession>
<dbReference type="InterPro" id="IPR024775">
    <property type="entry name" value="DinB-like"/>
</dbReference>
<dbReference type="AlphaFoldDB" id="A0A3S1CVZ8"/>